<accession>A0A4Y5UF66</accession>
<dbReference type="GeneID" id="40863646"/>
<evidence type="ECO:0000313" key="10">
    <source>
        <dbReference type="EMBL" id="QDC22371.1"/>
    </source>
</evidence>
<gene>
    <name evidence="6 10" type="primary">matK</name>
</gene>
<dbReference type="InterPro" id="IPR024942">
    <property type="entry name" value="Maturase_MatK_N"/>
</dbReference>
<proteinExistence type="inferred from homology"/>
<dbReference type="GO" id="GO:0008033">
    <property type="term" value="P:tRNA processing"/>
    <property type="evidence" value="ECO:0007669"/>
    <property type="project" value="UniProtKB-KW"/>
</dbReference>
<reference evidence="10" key="1">
    <citation type="submission" date="2018-09" db="EMBL/GenBank/DDBJ databases">
        <title>De novo assembly ofthe complete chloroplast genome from Ocimum tenuiflorum subtype Krishna.</title>
        <authorList>
            <person name="Natarajan P."/>
            <person name="Patra S."/>
            <person name="Parasar N.R."/>
            <person name="Chakravarthy S."/>
            <person name="K M."/>
        </authorList>
    </citation>
    <scope>NUCLEOTIDE SEQUENCE</scope>
</reference>
<evidence type="ECO:0000256" key="6">
    <source>
        <dbReference type="HAMAP-Rule" id="MF_01390"/>
    </source>
</evidence>
<dbReference type="PANTHER" id="PTHR34811">
    <property type="entry name" value="MATURASE K"/>
    <property type="match status" value="1"/>
</dbReference>
<dbReference type="EMBL" id="MH883642">
    <property type="protein sequence ID" value="QDC22371.1"/>
    <property type="molecule type" value="Genomic_DNA"/>
</dbReference>
<evidence type="ECO:0000256" key="2">
    <source>
        <dbReference type="ARBA" id="ARBA00022640"/>
    </source>
</evidence>
<evidence type="ECO:0000256" key="4">
    <source>
        <dbReference type="ARBA" id="ARBA00022694"/>
    </source>
</evidence>
<evidence type="ECO:0000256" key="1">
    <source>
        <dbReference type="ARBA" id="ARBA00006621"/>
    </source>
</evidence>
<keyword evidence="5 6" id="KW-0694">RNA-binding</keyword>
<dbReference type="GO" id="GO:0008380">
    <property type="term" value="P:RNA splicing"/>
    <property type="evidence" value="ECO:0007669"/>
    <property type="project" value="UniProtKB-UniRule"/>
</dbReference>
<dbReference type="RefSeq" id="YP_009673892.1">
    <property type="nucleotide sequence ID" value="NC_043873.1"/>
</dbReference>
<evidence type="ECO:0000313" key="12">
    <source>
        <dbReference type="EMBL" id="QUG09984.1"/>
    </source>
</evidence>
<reference evidence="12" key="2">
    <citation type="journal article" date="2021" name="Mitochondrial DNA Part B Resour">
        <title>The complete chloroplast genome of Ocimum tenuiflorum L. subtype Rama Tulsi and its phylogenetic analysis.</title>
        <authorList>
            <person name="Harini P."/>
            <person name="Balaji R."/>
            <person name="Parani M."/>
        </authorList>
    </citation>
    <scope>NUCLEOTIDE SEQUENCE</scope>
    <source>
        <strain evidence="12">SRMH000143</strain>
    </source>
</reference>
<evidence type="ECO:0000256" key="7">
    <source>
        <dbReference type="RuleBase" id="RU004226"/>
    </source>
</evidence>
<name>A0A4Y5UF66_9LAMI</name>
<evidence type="ECO:0000313" key="11">
    <source>
        <dbReference type="EMBL" id="QTV20682.1"/>
    </source>
</evidence>
<feature type="domain" description="Maturase MatK N-terminal" evidence="9">
    <location>
        <begin position="1"/>
        <end position="330"/>
    </location>
</feature>
<comment type="function">
    <text evidence="6 7">Usually encoded in the trnK tRNA gene intron. Probably assists in splicing its own and other chloroplast group II introns.</text>
</comment>
<keyword evidence="3 6" id="KW-0507">mRNA processing</keyword>
<dbReference type="EMBL" id="MW724787">
    <property type="protein sequence ID" value="QTV20682.1"/>
    <property type="molecule type" value="Genomic_DNA"/>
</dbReference>
<geneLocation type="chloroplast" evidence="10"/>
<reference evidence="11" key="3">
    <citation type="submission" date="2021-03" db="EMBL/GenBank/DDBJ databases">
        <title>The complete chloroplast genome of Ocimum tenuiflorum cultivar. Krishna (Lamiaceae) from India and its phylogenetic analysis.</title>
        <authorList>
            <person name="Kavya N.M."/>
            <person name="Balaji R."/>
            <person name="Senthilkumar P."/>
            <person name="Parani M."/>
        </authorList>
    </citation>
    <scope>NUCLEOTIDE SEQUENCE</scope>
    <source>
        <strain evidence="11">SRMH000144</strain>
    </source>
</reference>
<dbReference type="GO" id="GO:0006397">
    <property type="term" value="P:mRNA processing"/>
    <property type="evidence" value="ECO:0007669"/>
    <property type="project" value="UniProtKB-KW"/>
</dbReference>
<organism evidence="10">
    <name type="scientific">Ocimum tenuiflorum</name>
    <dbReference type="NCBI Taxonomy" id="204149"/>
    <lineage>
        <taxon>Eukaryota</taxon>
        <taxon>Viridiplantae</taxon>
        <taxon>Streptophyta</taxon>
        <taxon>Embryophyta</taxon>
        <taxon>Tracheophyta</taxon>
        <taxon>Spermatophyta</taxon>
        <taxon>Magnoliopsida</taxon>
        <taxon>eudicotyledons</taxon>
        <taxon>Gunneridae</taxon>
        <taxon>Pentapetalae</taxon>
        <taxon>asterids</taxon>
        <taxon>lamiids</taxon>
        <taxon>Lamiales</taxon>
        <taxon>Lamiaceae</taxon>
        <taxon>Nepetoideae</taxon>
        <taxon>Ocimeae</taxon>
        <taxon>Ociminae</taxon>
        <taxon>Ocimum</taxon>
    </lineage>
</organism>
<dbReference type="GO" id="GO:0003723">
    <property type="term" value="F:RNA binding"/>
    <property type="evidence" value="ECO:0007669"/>
    <property type="project" value="UniProtKB-KW"/>
</dbReference>
<keyword evidence="2 7" id="KW-0934">Plastid</keyword>
<comment type="similarity">
    <text evidence="1 6">Belongs to the intron maturase 2 family. MatK subfamily.</text>
</comment>
<dbReference type="HAMAP" id="MF_01390">
    <property type="entry name" value="MatK"/>
    <property type="match status" value="1"/>
</dbReference>
<dbReference type="Pfam" id="PF01824">
    <property type="entry name" value="MatK_N"/>
    <property type="match status" value="1"/>
</dbReference>
<dbReference type="EMBL" id="MW829604">
    <property type="protein sequence ID" value="QUG09984.1"/>
    <property type="molecule type" value="Genomic_DNA"/>
</dbReference>
<dbReference type="InterPro" id="IPR024937">
    <property type="entry name" value="Domain_X"/>
</dbReference>
<sequence>MEKIQRYLQLKRSQQHDFLYPLIFQEYIYVFAHNRALNRSILSENPGYDNKSSLRIVKRLITRMYRQNNFLISSNDSNQNLFWARNKNLYSEIISEGFAFIVEIPFSLQLISCLERKKNKIIKSQNLRSIHSIFPFLEDNFSHLNFVLDILIPHSVHVEILIQTLRYWVKDVSSLHLLRVFLNQYCSLITSKKVSSSLSKRNQRFFFFLYNSHVCEYESIFVFLRNQSFHLRSTSYGVLLERIYFYIKIEHLVNVFVKDFRANLWLIEEPCMHYIRYQGKSILASKGTSLFMNKWKFYLVTSWEWHFLVWFHPRRICINQFSKHSLEIFGYLSNVQTGPSVVRSQILENAFLINNAIKKLDTLVPIIPLIAKLAKEKFCNVLGHPISKPIWADLSDSNIIDRFGRICRNISHYHSGSSKKKSLYRIKYILRLSCARTLARKHKSTVRVFLKRLGSEFLEEFLMLEEDVLFLTFQKTSSALRRVYRSRIWYLDMISINDLANYKSKL</sequence>
<dbReference type="Pfam" id="PF01348">
    <property type="entry name" value="Intron_maturas2"/>
    <property type="match status" value="1"/>
</dbReference>
<evidence type="ECO:0000256" key="5">
    <source>
        <dbReference type="ARBA" id="ARBA00022884"/>
    </source>
</evidence>
<dbReference type="GO" id="GO:0009507">
    <property type="term" value="C:chloroplast"/>
    <property type="evidence" value="ECO:0007669"/>
    <property type="project" value="UniProtKB-SubCell"/>
</dbReference>
<dbReference type="AlphaFoldDB" id="A0A4Y5UF66"/>
<dbReference type="PANTHER" id="PTHR34811:SF1">
    <property type="entry name" value="MATURASE K"/>
    <property type="match status" value="1"/>
</dbReference>
<keyword evidence="4 6" id="KW-0819">tRNA processing</keyword>
<protein>
    <recommendedName>
        <fullName evidence="6">Maturase K</fullName>
    </recommendedName>
    <alternativeName>
        <fullName evidence="6">Intron maturase</fullName>
    </alternativeName>
</protein>
<dbReference type="InterPro" id="IPR002866">
    <property type="entry name" value="Maturase_MatK"/>
</dbReference>
<feature type="domain" description="Domain X" evidence="8">
    <location>
        <begin position="358"/>
        <end position="479"/>
    </location>
</feature>
<comment type="subcellular location">
    <subcellularLocation>
        <location evidence="6">Plastid</location>
        <location evidence="6">Chloroplast</location>
    </subcellularLocation>
</comment>
<evidence type="ECO:0000259" key="9">
    <source>
        <dbReference type="Pfam" id="PF01824"/>
    </source>
</evidence>
<evidence type="ECO:0000259" key="8">
    <source>
        <dbReference type="Pfam" id="PF01348"/>
    </source>
</evidence>
<keyword evidence="7 10" id="KW-0150">Chloroplast</keyword>
<evidence type="ECO:0000256" key="3">
    <source>
        <dbReference type="ARBA" id="ARBA00022664"/>
    </source>
</evidence>